<feature type="transmembrane region" description="Helical" evidence="6">
    <location>
        <begin position="376"/>
        <end position="395"/>
    </location>
</feature>
<evidence type="ECO:0000256" key="4">
    <source>
        <dbReference type="ARBA" id="ARBA00022989"/>
    </source>
</evidence>
<dbReference type="STRING" id="2282107.A0A286U9P5"/>
<dbReference type="GO" id="GO:0046943">
    <property type="term" value="F:carboxylic acid transmembrane transporter activity"/>
    <property type="evidence" value="ECO:0007669"/>
    <property type="project" value="TreeGrafter"/>
</dbReference>
<evidence type="ECO:0000256" key="1">
    <source>
        <dbReference type="ARBA" id="ARBA00004141"/>
    </source>
</evidence>
<gene>
    <name evidence="8" type="ORF">PNOK_0790700</name>
</gene>
<dbReference type="AlphaFoldDB" id="A0A286U9P5"/>
<name>A0A286U9P5_9AGAM</name>
<evidence type="ECO:0000259" key="7">
    <source>
        <dbReference type="PROSITE" id="PS50850"/>
    </source>
</evidence>
<evidence type="ECO:0000256" key="3">
    <source>
        <dbReference type="ARBA" id="ARBA00022692"/>
    </source>
</evidence>
<dbReference type="FunCoup" id="A0A286U9P5">
    <property type="interactions" value="28"/>
</dbReference>
<feature type="transmembrane region" description="Helical" evidence="6">
    <location>
        <begin position="61"/>
        <end position="81"/>
    </location>
</feature>
<dbReference type="PANTHER" id="PTHR23508:SF10">
    <property type="entry name" value="CARBOXYLIC ACID TRANSPORTER PROTEIN HOMOLOG"/>
    <property type="match status" value="1"/>
</dbReference>
<feature type="domain" description="Major facilitator superfamily (MFS) profile" evidence="7">
    <location>
        <begin position="19"/>
        <end position="437"/>
    </location>
</feature>
<comment type="caution">
    <text evidence="8">The sequence shown here is derived from an EMBL/GenBank/DDBJ whole genome shotgun (WGS) entry which is preliminary data.</text>
</comment>
<feature type="transmembrane region" description="Helical" evidence="6">
    <location>
        <begin position="311"/>
        <end position="332"/>
    </location>
</feature>
<dbReference type="OrthoDB" id="2261376at2759"/>
<dbReference type="InParanoid" id="A0A286U9P5"/>
<dbReference type="PROSITE" id="PS50850">
    <property type="entry name" value="MFS"/>
    <property type="match status" value="1"/>
</dbReference>
<keyword evidence="5 6" id="KW-0472">Membrane</keyword>
<dbReference type="Gene3D" id="1.20.1250.20">
    <property type="entry name" value="MFS general substrate transporter like domains"/>
    <property type="match status" value="1"/>
</dbReference>
<feature type="transmembrane region" description="Helical" evidence="6">
    <location>
        <begin position="282"/>
        <end position="304"/>
    </location>
</feature>
<organism evidence="8 9">
    <name type="scientific">Pyrrhoderma noxium</name>
    <dbReference type="NCBI Taxonomy" id="2282107"/>
    <lineage>
        <taxon>Eukaryota</taxon>
        <taxon>Fungi</taxon>
        <taxon>Dikarya</taxon>
        <taxon>Basidiomycota</taxon>
        <taxon>Agaricomycotina</taxon>
        <taxon>Agaricomycetes</taxon>
        <taxon>Hymenochaetales</taxon>
        <taxon>Hymenochaetaceae</taxon>
        <taxon>Pyrrhoderma</taxon>
    </lineage>
</organism>
<feature type="transmembrane region" description="Helical" evidence="6">
    <location>
        <begin position="415"/>
        <end position="433"/>
    </location>
</feature>
<dbReference type="InterPro" id="IPR005828">
    <property type="entry name" value="MFS_sugar_transport-like"/>
</dbReference>
<evidence type="ECO:0000256" key="5">
    <source>
        <dbReference type="ARBA" id="ARBA00023136"/>
    </source>
</evidence>
<proteinExistence type="predicted"/>
<dbReference type="InterPro" id="IPR020846">
    <property type="entry name" value="MFS_dom"/>
</dbReference>
<dbReference type="Pfam" id="PF00083">
    <property type="entry name" value="Sugar_tr"/>
    <property type="match status" value="2"/>
</dbReference>
<evidence type="ECO:0000256" key="2">
    <source>
        <dbReference type="ARBA" id="ARBA00022448"/>
    </source>
</evidence>
<reference evidence="8 9" key="1">
    <citation type="journal article" date="2017" name="Mol. Ecol.">
        <title>Comparative and population genomic landscape of Phellinus noxius: A hypervariable fungus causing root rot in trees.</title>
        <authorList>
            <person name="Chung C.L."/>
            <person name="Lee T.J."/>
            <person name="Akiba M."/>
            <person name="Lee H.H."/>
            <person name="Kuo T.H."/>
            <person name="Liu D."/>
            <person name="Ke H.M."/>
            <person name="Yokoi T."/>
            <person name="Roa M.B."/>
            <person name="Lu M.J."/>
            <person name="Chang Y.Y."/>
            <person name="Ann P.J."/>
            <person name="Tsai J.N."/>
            <person name="Chen C.Y."/>
            <person name="Tzean S.S."/>
            <person name="Ota Y."/>
            <person name="Hattori T."/>
            <person name="Sahashi N."/>
            <person name="Liou R.F."/>
            <person name="Kikuchi T."/>
            <person name="Tsai I.J."/>
        </authorList>
    </citation>
    <scope>NUCLEOTIDE SEQUENCE [LARGE SCALE GENOMIC DNA]</scope>
    <source>
        <strain evidence="8 9">FFPRI411160</strain>
    </source>
</reference>
<sequence length="490" mass="53058">MSELVQQAQPRKGLSQVSMIFACGTALFSDGYANGVIGQVNTILKRTYGDDAVGAHNYSTILSSLTFAGTVVGMLIFGYLSDKIGRKFGMMAATGIVFVFSALSAASSGKGLRGMLAMLSACRFLLGIGVGAEYPCGSVAASEQTEEDGVAKNAQHRWFALATNSMIDFGFVVSSFVPLVLFWIFGNNHLRAVWRLSLGLGVIPAAAVFIWRLKMEEPTRYKKDSMKNVRIPYWLIIKRYWKGLGAISLTWFIYDFIVYPFGIYSSTVVDHVTGGSDSLVVVLGWNVVINLFYIPGTLGGAFVVDYLGPKYTMITGLLCQAVIGFIMSGLYVKLTNHIAAFAVVYGIFLSLGELGPGNCLGMLAAKSGPTAVRGQYYGFAAAVGKIGAFVGTWAFPPIINDFGGSKSLKGNTGPFWIGSGLAIFSALITFFFIRPLSADGMIKEDIEFRAYLEAHGWDTTQMGTGEETSFAEDEKARLPFNRLSLCWVML</sequence>
<dbReference type="SUPFAM" id="SSF103473">
    <property type="entry name" value="MFS general substrate transporter"/>
    <property type="match status" value="1"/>
</dbReference>
<evidence type="ECO:0000256" key="6">
    <source>
        <dbReference type="SAM" id="Phobius"/>
    </source>
</evidence>
<feature type="transmembrane region" description="Helical" evidence="6">
    <location>
        <begin position="166"/>
        <end position="186"/>
    </location>
</feature>
<feature type="transmembrane region" description="Helical" evidence="6">
    <location>
        <begin position="88"/>
        <end position="106"/>
    </location>
</feature>
<keyword evidence="9" id="KW-1185">Reference proteome</keyword>
<dbReference type="PANTHER" id="PTHR23508">
    <property type="entry name" value="CARBOXYLIC ACID TRANSPORTER PROTEIN HOMOLOG"/>
    <property type="match status" value="1"/>
</dbReference>
<evidence type="ECO:0000313" key="8">
    <source>
        <dbReference type="EMBL" id="PAV16287.1"/>
    </source>
</evidence>
<dbReference type="EMBL" id="NBII01000008">
    <property type="protein sequence ID" value="PAV16287.1"/>
    <property type="molecule type" value="Genomic_DNA"/>
</dbReference>
<dbReference type="Proteomes" id="UP000217199">
    <property type="component" value="Unassembled WGS sequence"/>
</dbReference>
<accession>A0A286U9P5</accession>
<feature type="transmembrane region" description="Helical" evidence="6">
    <location>
        <begin position="192"/>
        <end position="213"/>
    </location>
</feature>
<comment type="subcellular location">
    <subcellularLocation>
        <location evidence="1">Membrane</location>
        <topology evidence="1">Multi-pass membrane protein</topology>
    </subcellularLocation>
</comment>
<keyword evidence="4 6" id="KW-1133">Transmembrane helix</keyword>
<dbReference type="FunFam" id="1.20.1250.20:FF:000140">
    <property type="entry name" value="Putative MFS phospholipid transporter"/>
    <property type="match status" value="1"/>
</dbReference>
<evidence type="ECO:0000313" key="9">
    <source>
        <dbReference type="Proteomes" id="UP000217199"/>
    </source>
</evidence>
<dbReference type="InterPro" id="IPR036259">
    <property type="entry name" value="MFS_trans_sf"/>
</dbReference>
<dbReference type="GO" id="GO:0005886">
    <property type="term" value="C:plasma membrane"/>
    <property type="evidence" value="ECO:0007669"/>
    <property type="project" value="TreeGrafter"/>
</dbReference>
<protein>
    <submittedName>
        <fullName evidence="8">MFS Git1p-related glycerophosphoinositol and glycerophosphocholine permease</fullName>
    </submittedName>
</protein>
<feature type="transmembrane region" description="Helical" evidence="6">
    <location>
        <begin position="338"/>
        <end position="364"/>
    </location>
</feature>
<feature type="transmembrane region" description="Helical" evidence="6">
    <location>
        <begin position="240"/>
        <end position="262"/>
    </location>
</feature>
<keyword evidence="3 6" id="KW-0812">Transmembrane</keyword>
<keyword evidence="2" id="KW-0813">Transport</keyword>